<keyword evidence="3 4" id="KW-0663">Pyridoxal phosphate</keyword>
<evidence type="ECO:0000313" key="5">
    <source>
        <dbReference type="EMBL" id="AVR94302.1"/>
    </source>
</evidence>
<evidence type="ECO:0000256" key="2">
    <source>
        <dbReference type="PIRSR" id="PIRSR000390-1"/>
    </source>
</evidence>
<dbReference type="KEGG" id="masz:C9I28_00195"/>
<feature type="active site" description="Proton acceptor" evidence="2">
    <location>
        <position position="205"/>
    </location>
</feature>
<evidence type="ECO:0000256" key="1">
    <source>
        <dbReference type="ARBA" id="ARBA00037999"/>
    </source>
</evidence>
<evidence type="ECO:0000256" key="4">
    <source>
        <dbReference type="RuleBase" id="RU004508"/>
    </source>
</evidence>
<dbReference type="PANTHER" id="PTHR30244:SF34">
    <property type="entry name" value="DTDP-4-AMINO-4,6-DIDEOXYGALACTOSE TRANSAMINASE"/>
    <property type="match status" value="1"/>
</dbReference>
<evidence type="ECO:0008006" key="7">
    <source>
        <dbReference type="Google" id="ProtNLM"/>
    </source>
</evidence>
<dbReference type="GO" id="GO:0000271">
    <property type="term" value="P:polysaccharide biosynthetic process"/>
    <property type="evidence" value="ECO:0007669"/>
    <property type="project" value="TreeGrafter"/>
</dbReference>
<dbReference type="GO" id="GO:0030170">
    <property type="term" value="F:pyridoxal phosphate binding"/>
    <property type="evidence" value="ECO:0007669"/>
    <property type="project" value="TreeGrafter"/>
</dbReference>
<dbReference type="OrthoDB" id="9804264at2"/>
<dbReference type="Proteomes" id="UP000240505">
    <property type="component" value="Chromosome"/>
</dbReference>
<evidence type="ECO:0000256" key="3">
    <source>
        <dbReference type="PIRSR" id="PIRSR000390-2"/>
    </source>
</evidence>
<protein>
    <recommendedName>
        <fullName evidence="7">DegT/DnrJ/EryC1/StrS family aminotransferase</fullName>
    </recommendedName>
</protein>
<gene>
    <name evidence="5" type="ORF">C9I28_00195</name>
</gene>
<dbReference type="EMBL" id="CP028324">
    <property type="protein sequence ID" value="AVR94302.1"/>
    <property type="molecule type" value="Genomic_DNA"/>
</dbReference>
<accession>A0A2R4C3Y4</accession>
<keyword evidence="6" id="KW-1185">Reference proteome</keyword>
<sequence>MKNLAIAGGTPLRTAPFTLRRTMGAEEKQAVNDVMDSDQLSSFFGSPGDQWLGGPKVKEFERKWADKYGFKHAISVNSWTTGLMTAVGAMGIGPGDEVIVSPYTMSASATAILFYGGIPVFADVDPDTYNLTAETIAARITPRTKAIMLVHIFGQACDMDPIMALARQHNLKVIEDGAQSPGVLYKGKPVGAIGDVGGFSLNYHKHIHTGEGGMLVTNDDDVALRCQLIRNHAENLVEAHGVQDLTNMIGSNYRLTELQAAIGIVQLDRLDGYLAQRRKLARHLEQALAGIEGIQTARVADGAEHAYYVYPIKYDAGVTGIPRALFVRAVNAELPTPGHPEQVGLSPAYVRPLYLAQLYQKKIAIGGKGFPWTVNPDVTYDYSKGSCPVVEKLHEEQMLLTMLVREPLTEADIDDFAAAIRKVLRHKDELPDELPAA</sequence>
<dbReference type="PIRSF" id="PIRSF000390">
    <property type="entry name" value="PLP_StrS"/>
    <property type="match status" value="1"/>
</dbReference>
<dbReference type="AlphaFoldDB" id="A0A2R4C3Y4"/>
<feature type="modified residue" description="N6-(pyridoxal phosphate)lysine" evidence="3">
    <location>
        <position position="205"/>
    </location>
</feature>
<dbReference type="GO" id="GO:0008483">
    <property type="term" value="F:transaminase activity"/>
    <property type="evidence" value="ECO:0007669"/>
    <property type="project" value="TreeGrafter"/>
</dbReference>
<comment type="similarity">
    <text evidence="1 4">Belongs to the DegT/DnrJ/EryC1 family.</text>
</comment>
<reference evidence="5 6" key="1">
    <citation type="submission" date="2018-03" db="EMBL/GenBank/DDBJ databases">
        <title>Massilia armeniaca sp. nov., isolated from desert soil.</title>
        <authorList>
            <person name="Huang H."/>
            <person name="Ren M."/>
        </authorList>
    </citation>
    <scope>NUCLEOTIDE SEQUENCE [LARGE SCALE GENOMIC DNA]</scope>
    <source>
        <strain evidence="5 6">ZMN-3</strain>
    </source>
</reference>
<dbReference type="InterPro" id="IPR000653">
    <property type="entry name" value="DegT/StrS_aminotransferase"/>
</dbReference>
<dbReference type="Gene3D" id="3.40.640.10">
    <property type="entry name" value="Type I PLP-dependent aspartate aminotransferase-like (Major domain)"/>
    <property type="match status" value="1"/>
</dbReference>
<dbReference type="InterPro" id="IPR015422">
    <property type="entry name" value="PyrdxlP-dep_Trfase_small"/>
</dbReference>
<dbReference type="InterPro" id="IPR015421">
    <property type="entry name" value="PyrdxlP-dep_Trfase_major"/>
</dbReference>
<dbReference type="Pfam" id="PF01041">
    <property type="entry name" value="DegT_DnrJ_EryC1"/>
    <property type="match status" value="1"/>
</dbReference>
<dbReference type="CDD" id="cd00616">
    <property type="entry name" value="AHBA_syn"/>
    <property type="match status" value="1"/>
</dbReference>
<proteinExistence type="inferred from homology"/>
<dbReference type="InterPro" id="IPR015424">
    <property type="entry name" value="PyrdxlP-dep_Trfase"/>
</dbReference>
<dbReference type="PANTHER" id="PTHR30244">
    <property type="entry name" value="TRANSAMINASE"/>
    <property type="match status" value="1"/>
</dbReference>
<organism evidence="5 6">
    <name type="scientific">Pseudoduganella armeniaca</name>
    <dbReference type="NCBI Taxonomy" id="2072590"/>
    <lineage>
        <taxon>Bacteria</taxon>
        <taxon>Pseudomonadati</taxon>
        <taxon>Pseudomonadota</taxon>
        <taxon>Betaproteobacteria</taxon>
        <taxon>Burkholderiales</taxon>
        <taxon>Oxalobacteraceae</taxon>
        <taxon>Telluria group</taxon>
        <taxon>Pseudoduganella</taxon>
    </lineage>
</organism>
<dbReference type="SUPFAM" id="SSF53383">
    <property type="entry name" value="PLP-dependent transferases"/>
    <property type="match status" value="1"/>
</dbReference>
<dbReference type="RefSeq" id="WP_107139653.1">
    <property type="nucleotide sequence ID" value="NZ_CP028324.1"/>
</dbReference>
<name>A0A2R4C3Y4_9BURK</name>
<dbReference type="Gene3D" id="3.90.1150.10">
    <property type="entry name" value="Aspartate Aminotransferase, domain 1"/>
    <property type="match status" value="1"/>
</dbReference>
<evidence type="ECO:0000313" key="6">
    <source>
        <dbReference type="Proteomes" id="UP000240505"/>
    </source>
</evidence>